<reference evidence="1 2" key="1">
    <citation type="submission" date="2018-08" db="EMBL/GenBank/DDBJ databases">
        <title>A genome reference for cultivated species of the human gut microbiota.</title>
        <authorList>
            <person name="Zou Y."/>
            <person name="Xue W."/>
            <person name="Luo G."/>
        </authorList>
    </citation>
    <scope>NUCLEOTIDE SEQUENCE [LARGE SCALE GENOMIC DNA]</scope>
    <source>
        <strain evidence="1 2">TM09-12</strain>
    </source>
</reference>
<evidence type="ECO:0000313" key="1">
    <source>
        <dbReference type="EMBL" id="RGI99153.1"/>
    </source>
</evidence>
<name>A0A374P1J1_9FIRM</name>
<accession>A0A374P1J1</accession>
<dbReference type="AlphaFoldDB" id="A0A374P1J1"/>
<comment type="caution">
    <text evidence="1">The sequence shown here is derived from an EMBL/GenBank/DDBJ whole genome shotgun (WGS) entry which is preliminary data.</text>
</comment>
<protein>
    <submittedName>
        <fullName evidence="1">Uncharacterized protein</fullName>
    </submittedName>
</protein>
<dbReference type="RefSeq" id="WP_117631415.1">
    <property type="nucleotide sequence ID" value="NZ_QSON01000014.1"/>
</dbReference>
<evidence type="ECO:0000313" key="2">
    <source>
        <dbReference type="Proteomes" id="UP000263014"/>
    </source>
</evidence>
<gene>
    <name evidence="1" type="ORF">DXD79_24155</name>
</gene>
<organism evidence="1 2">
    <name type="scientific">Hungatella hathewayi</name>
    <dbReference type="NCBI Taxonomy" id="154046"/>
    <lineage>
        <taxon>Bacteria</taxon>
        <taxon>Bacillati</taxon>
        <taxon>Bacillota</taxon>
        <taxon>Clostridia</taxon>
        <taxon>Lachnospirales</taxon>
        <taxon>Lachnospiraceae</taxon>
        <taxon>Hungatella</taxon>
    </lineage>
</organism>
<sequence length="158" mass="17453">MGIMDIVKKAATGATDEENRKNREKMREIFDGAVADGSAYKLLYCKAENYTDAVLVKVTMHSSYIVGCKESAPRTIAVVPIDADLTAVGEPYIFTKENGGISNASMMGYCSVSNTQYGFTLVPFDYQPGVNRGSKYTLSLRQTQEEIKEFKAFFKKGL</sequence>
<dbReference type="EMBL" id="QSON01000014">
    <property type="protein sequence ID" value="RGI99153.1"/>
    <property type="molecule type" value="Genomic_DNA"/>
</dbReference>
<proteinExistence type="predicted"/>
<dbReference type="Proteomes" id="UP000263014">
    <property type="component" value="Unassembled WGS sequence"/>
</dbReference>